<dbReference type="EMBL" id="AP028654">
    <property type="protein sequence ID" value="BEP28229.1"/>
    <property type="molecule type" value="Genomic_DNA"/>
</dbReference>
<keyword evidence="2" id="KW-1185">Reference proteome</keyword>
<protein>
    <recommendedName>
        <fullName evidence="3">Transmembrane protein</fullName>
    </recommendedName>
</protein>
<name>A0AAU9EJU9_9FIRM</name>
<evidence type="ECO:0008006" key="3">
    <source>
        <dbReference type="Google" id="ProtNLM"/>
    </source>
</evidence>
<sequence length="115" mass="14150">MVSIIQFLLLYIQDLHKQIYKLNLFIIRLTPFKQWKHEEFFSPKYQKFKTDVLPTILKFYKQDYLFLIEYNKTIKPINRRSKVSISKDTLQYPFFINNKLSIIVQLFCLQNIYKM</sequence>
<dbReference type="Proteomes" id="UP001321786">
    <property type="component" value="Chromosome"/>
</dbReference>
<accession>A0AAU9EJU9</accession>
<proteinExistence type="predicted"/>
<organism evidence="1 2">
    <name type="scientific">Helicovermis profundi</name>
    <dbReference type="NCBI Taxonomy" id="3065157"/>
    <lineage>
        <taxon>Bacteria</taxon>
        <taxon>Bacillati</taxon>
        <taxon>Bacillota</taxon>
        <taxon>Clostridia</taxon>
        <taxon>Helicovermis</taxon>
    </lineage>
</organism>
<evidence type="ECO:0000313" key="2">
    <source>
        <dbReference type="Proteomes" id="UP001321786"/>
    </source>
</evidence>
<dbReference type="KEGG" id="hprf:HLPR_05600"/>
<reference evidence="1 2" key="1">
    <citation type="submission" date="2023-08" db="EMBL/GenBank/DDBJ databases">
        <title>Helicovermis profunda gen. nov., sp. nov., a novel mesophilic, fermentative bacterium within the Bacillota from a deep-sea hydrothermal vent chimney.</title>
        <authorList>
            <person name="Miyazaki U."/>
            <person name="Mizutani D."/>
            <person name="Hashimoto Y."/>
            <person name="Tame A."/>
            <person name="Sawayama S."/>
            <person name="Miyazaki J."/>
            <person name="Takai K."/>
            <person name="Nakagawa S."/>
        </authorList>
    </citation>
    <scope>NUCLEOTIDE SEQUENCE [LARGE SCALE GENOMIC DNA]</scope>
    <source>
        <strain evidence="1 2">S502</strain>
    </source>
</reference>
<gene>
    <name evidence="1" type="ORF">HLPR_05600</name>
</gene>
<evidence type="ECO:0000313" key="1">
    <source>
        <dbReference type="EMBL" id="BEP28229.1"/>
    </source>
</evidence>
<dbReference type="AlphaFoldDB" id="A0AAU9EJU9"/>